<accession>A0A2G4EY88</accession>
<dbReference type="OrthoDB" id="483169at2"/>
<proteinExistence type="predicted"/>
<dbReference type="EMBL" id="NXIB02000096">
    <property type="protein sequence ID" value="PHX54494.1"/>
    <property type="molecule type" value="Genomic_DNA"/>
</dbReference>
<dbReference type="Proteomes" id="UP000226442">
    <property type="component" value="Unassembled WGS sequence"/>
</dbReference>
<name>A0A2G4EY88_9CYAN</name>
<comment type="caution">
    <text evidence="1">The sequence shown here is derived from an EMBL/GenBank/DDBJ whole genome shotgun (WGS) entry which is preliminary data.</text>
</comment>
<organism evidence="1 2">
    <name type="scientific">Tychonema bourrellyi FEM_GT703</name>
    <dbReference type="NCBI Taxonomy" id="2040638"/>
    <lineage>
        <taxon>Bacteria</taxon>
        <taxon>Bacillati</taxon>
        <taxon>Cyanobacteriota</taxon>
        <taxon>Cyanophyceae</taxon>
        <taxon>Oscillatoriophycideae</taxon>
        <taxon>Oscillatoriales</taxon>
        <taxon>Microcoleaceae</taxon>
        <taxon>Tychonema</taxon>
    </lineage>
</organism>
<gene>
    <name evidence="1" type="ORF">CP500_015770</name>
</gene>
<sequence>MPKIYTQAELINILEAERQACLHGRRLNLAETDYTGNPVIDRFLKSEGVQKFTAYQNFKAAVHEYQREHQVSGIVWREMTVKGNTLSYPAVEDELIALPIDLMTLKSAKISMLEFWRQVTLGMDLYLSINSGKDFRAIEPIDVEAIVQRTEWASLWKWEKLDFLEILLQLGWGKPEEAYYKRGWPTSGSEYIHAVKPGQKPIC</sequence>
<evidence type="ECO:0000313" key="1">
    <source>
        <dbReference type="EMBL" id="PHX54494.1"/>
    </source>
</evidence>
<reference evidence="1" key="1">
    <citation type="submission" date="2017-10" db="EMBL/GenBank/DDBJ databases">
        <title>Draft genome sequence of the planktic cyanobacteria Tychonema bourrellyi isolated from alpine lentic freshwater.</title>
        <authorList>
            <person name="Tett A."/>
            <person name="Armanini F."/>
            <person name="Asnicar F."/>
            <person name="Boscaini A."/>
            <person name="Pasolli E."/>
            <person name="Zolfo M."/>
            <person name="Donati C."/>
            <person name="Salmaso N."/>
            <person name="Segata N."/>
        </authorList>
    </citation>
    <scope>NUCLEOTIDE SEQUENCE</scope>
    <source>
        <strain evidence="1">FEM_GT703</strain>
    </source>
</reference>
<dbReference type="AlphaFoldDB" id="A0A2G4EY88"/>
<evidence type="ECO:0000313" key="2">
    <source>
        <dbReference type="Proteomes" id="UP000226442"/>
    </source>
</evidence>
<keyword evidence="2" id="KW-1185">Reference proteome</keyword>
<dbReference type="RefSeq" id="WP_096829549.1">
    <property type="nucleotide sequence ID" value="NZ_NXIB02000096.1"/>
</dbReference>
<protein>
    <submittedName>
        <fullName evidence="1">Uncharacterized protein</fullName>
    </submittedName>
</protein>